<feature type="compositionally biased region" description="Polar residues" evidence="1">
    <location>
        <begin position="294"/>
        <end position="304"/>
    </location>
</feature>
<feature type="region of interest" description="Disordered" evidence="1">
    <location>
        <begin position="348"/>
        <end position="693"/>
    </location>
</feature>
<feature type="compositionally biased region" description="Polar residues" evidence="1">
    <location>
        <begin position="263"/>
        <end position="278"/>
    </location>
</feature>
<dbReference type="OrthoDB" id="5226996at2759"/>
<feature type="compositionally biased region" description="Polar residues" evidence="1">
    <location>
        <begin position="683"/>
        <end position="693"/>
    </location>
</feature>
<feature type="compositionally biased region" description="Low complexity" evidence="1">
    <location>
        <begin position="86"/>
        <end position="120"/>
    </location>
</feature>
<feature type="region of interest" description="Disordered" evidence="1">
    <location>
        <begin position="257"/>
        <end position="278"/>
    </location>
</feature>
<dbReference type="GeneID" id="83179649"/>
<dbReference type="EMBL" id="JAPQKR010000012">
    <property type="protein sequence ID" value="KAJ5204407.1"/>
    <property type="molecule type" value="Genomic_DNA"/>
</dbReference>
<dbReference type="AlphaFoldDB" id="A0A9W9T021"/>
<evidence type="ECO:0000256" key="1">
    <source>
        <dbReference type="SAM" id="MobiDB-lite"/>
    </source>
</evidence>
<evidence type="ECO:0000313" key="3">
    <source>
        <dbReference type="Proteomes" id="UP001150904"/>
    </source>
</evidence>
<sequence length="707" mass="78298">MDVDPNPAEQRSSRKHLRSSSDDADLEWSSDESGRFDDADERELEDYKSPSSKSAKRRRSNDWPLPDESADYGHHDRRARNGAGGLAANLASAYKSSPRASPRASAGFARARHSAAAANSPRNLLGRRSRFVEATMSDSVSEKPPSIFMQEKKQAAAQNRGSGIFRFGKAIASAFNPFGGWSKSSPENVNKSPQKDALTQAERAYEELKKAGYKGTNKGAYMESANVDQPQADQTWQAIQEKMLHGNPTFHCGEHENMGTPMRSPQRSPTKSSKRSSFQDLRSLGLPFMRSHEQVTTAPLTYQERSSEDLEPNGLRRQRSKKEIHRQAKLVKKVSNLEDKLDRARRELRELSGNEERVPAPIPESTESLRMSMDMNPGSYPRKFVPGALPTLPSERLLDQQDTASKSPELEMGGLTALPSMEDRGSFSFEEPLKSPSPSPTKSPKGRSKESRPSSMGKESPSRKRKPPVPEPIPSRIPIQASPTNRNDDVPDQPSELEQLIEFGLLSPPRQAKLQKFEAGDSPGSVERKRNTLDLDYGKPAGDAGSMHRRSPSVQPSRSTPPLRMRRGHSNLRSLSPKNASDADEQSAPSNCLSPSPPLETHNAFYLQQHRNLDPDRTPRSSPSKSANSSPSRPAHTRRRSRQEEDVPPVPPLPKELLSDAAKVTGSPSKKKNPRHSLASALEPQSPSARNRQSAIIENYQWSSDIF</sequence>
<gene>
    <name evidence="2" type="ORF">N7498_005286</name>
</gene>
<name>A0A9W9T021_9EURO</name>
<proteinExistence type="predicted"/>
<reference evidence="2" key="1">
    <citation type="submission" date="2022-12" db="EMBL/GenBank/DDBJ databases">
        <authorList>
            <person name="Petersen C."/>
        </authorList>
    </citation>
    <scope>NUCLEOTIDE SEQUENCE</scope>
    <source>
        <strain evidence="2">IBT 15544</strain>
    </source>
</reference>
<reference evidence="2" key="2">
    <citation type="journal article" date="2023" name="IMA Fungus">
        <title>Comparative genomic study of the Penicillium genus elucidates a diverse pangenome and 15 lateral gene transfer events.</title>
        <authorList>
            <person name="Petersen C."/>
            <person name="Sorensen T."/>
            <person name="Nielsen M.R."/>
            <person name="Sondergaard T.E."/>
            <person name="Sorensen J.L."/>
            <person name="Fitzpatrick D.A."/>
            <person name="Frisvad J.C."/>
            <person name="Nielsen K.L."/>
        </authorList>
    </citation>
    <scope>NUCLEOTIDE SEQUENCE</scope>
    <source>
        <strain evidence="2">IBT 15544</strain>
    </source>
</reference>
<feature type="compositionally biased region" description="Basic and acidic residues" evidence="1">
    <location>
        <begin position="526"/>
        <end position="537"/>
    </location>
</feature>
<feature type="compositionally biased region" description="Low complexity" evidence="1">
    <location>
        <begin position="620"/>
        <end position="634"/>
    </location>
</feature>
<evidence type="ECO:0000313" key="2">
    <source>
        <dbReference type="EMBL" id="KAJ5204407.1"/>
    </source>
</evidence>
<dbReference type="RefSeq" id="XP_058308886.1">
    <property type="nucleotide sequence ID" value="XM_058452348.1"/>
</dbReference>
<feature type="region of interest" description="Disordered" evidence="1">
    <location>
        <begin position="290"/>
        <end position="324"/>
    </location>
</feature>
<dbReference type="Proteomes" id="UP001150904">
    <property type="component" value="Unassembled WGS sequence"/>
</dbReference>
<keyword evidence="3" id="KW-1185">Reference proteome</keyword>
<feature type="region of interest" description="Disordered" evidence="1">
    <location>
        <begin position="1"/>
        <end position="122"/>
    </location>
</feature>
<accession>A0A9W9T021</accession>
<comment type="caution">
    <text evidence="2">The sequence shown here is derived from an EMBL/GenBank/DDBJ whole genome shotgun (WGS) entry which is preliminary data.</text>
</comment>
<organism evidence="2 3">
    <name type="scientific">Penicillium cinerascens</name>
    <dbReference type="NCBI Taxonomy" id="70096"/>
    <lineage>
        <taxon>Eukaryota</taxon>
        <taxon>Fungi</taxon>
        <taxon>Dikarya</taxon>
        <taxon>Ascomycota</taxon>
        <taxon>Pezizomycotina</taxon>
        <taxon>Eurotiomycetes</taxon>
        <taxon>Eurotiomycetidae</taxon>
        <taxon>Eurotiales</taxon>
        <taxon>Aspergillaceae</taxon>
        <taxon>Penicillium</taxon>
    </lineage>
</organism>
<feature type="compositionally biased region" description="Basic and acidic residues" evidence="1">
    <location>
        <begin position="348"/>
        <end position="358"/>
    </location>
</feature>
<protein>
    <recommendedName>
        <fullName evidence="4">Nuclear RNA binding protein</fullName>
    </recommendedName>
</protein>
<evidence type="ECO:0008006" key="4">
    <source>
        <dbReference type="Google" id="ProtNLM"/>
    </source>
</evidence>